<dbReference type="Pfam" id="PF00535">
    <property type="entry name" value="Glycos_transf_2"/>
    <property type="match status" value="1"/>
</dbReference>
<keyword evidence="3" id="KW-1185">Reference proteome</keyword>
<dbReference type="CDD" id="cd00761">
    <property type="entry name" value="Glyco_tranf_GTA_type"/>
    <property type="match status" value="1"/>
</dbReference>
<reference evidence="2 3" key="1">
    <citation type="submission" date="2018-07" db="EMBL/GenBank/DDBJ databases">
        <title>Oceanihabitans testaceum sp. nov., isolated from marine sediment.</title>
        <authorList>
            <person name="Li C.-M."/>
        </authorList>
    </citation>
    <scope>NUCLEOTIDE SEQUENCE [LARGE SCALE GENOMIC DNA]</scope>
    <source>
        <strain evidence="2 3">S9-10</strain>
    </source>
</reference>
<evidence type="ECO:0000259" key="1">
    <source>
        <dbReference type="Pfam" id="PF00535"/>
    </source>
</evidence>
<keyword evidence="2" id="KW-0808">Transferase</keyword>
<dbReference type="InterPro" id="IPR029044">
    <property type="entry name" value="Nucleotide-diphossugar_trans"/>
</dbReference>
<gene>
    <name evidence="2" type="ORF">DU428_12925</name>
</gene>
<organism evidence="2 3">
    <name type="scientific">Oceanihabitans sediminis</name>
    <dbReference type="NCBI Taxonomy" id="1812012"/>
    <lineage>
        <taxon>Bacteria</taxon>
        <taxon>Pseudomonadati</taxon>
        <taxon>Bacteroidota</taxon>
        <taxon>Flavobacteriia</taxon>
        <taxon>Flavobacteriales</taxon>
        <taxon>Flavobacteriaceae</taxon>
        <taxon>Oceanihabitans</taxon>
    </lineage>
</organism>
<dbReference type="InterPro" id="IPR001173">
    <property type="entry name" value="Glyco_trans_2-like"/>
</dbReference>
<dbReference type="EMBL" id="QPIG01000006">
    <property type="protein sequence ID" value="RCU56476.1"/>
    <property type="molecule type" value="Genomic_DNA"/>
</dbReference>
<evidence type="ECO:0000313" key="2">
    <source>
        <dbReference type="EMBL" id="RCU56476.1"/>
    </source>
</evidence>
<sequence>MSAFFSIVIPLYNKEHFIVQTIESVLAQSFQDFEIIIVNDGSTDASLEKLHTIQNPKLKVFTIENQGVSHARNYGIKKASSDYIVFLDADDIWLNNHLGELKKLLESYPNCGLYANAYEERIGKTIIPSNYKNIPSTKNWKGIVEDYFDASMYSSIAWTSAVMVPKKILEAVNRFDEKITLGAGEDTDLWIKIALKYPVAFNNKVTAIYNLHADNRISNTNTNSRNFIDLDKYEAEAKNNASLKKYLDINRFSIALQYKLAGNKKKMHAYLKHLDKNNLNYKQRFLLNCNRSLLVLLKKSQNFLRKFQVNLSSFK</sequence>
<dbReference type="Gene3D" id="3.90.550.10">
    <property type="entry name" value="Spore Coat Polysaccharide Biosynthesis Protein SpsA, Chain A"/>
    <property type="match status" value="1"/>
</dbReference>
<protein>
    <submittedName>
        <fullName evidence="2">Glycosyltransferase family 2 protein</fullName>
    </submittedName>
</protein>
<dbReference type="PANTHER" id="PTHR43685">
    <property type="entry name" value="GLYCOSYLTRANSFERASE"/>
    <property type="match status" value="1"/>
</dbReference>
<dbReference type="AlphaFoldDB" id="A0A368P243"/>
<comment type="caution">
    <text evidence="2">The sequence shown here is derived from an EMBL/GenBank/DDBJ whole genome shotgun (WGS) entry which is preliminary data.</text>
</comment>
<evidence type="ECO:0000313" key="3">
    <source>
        <dbReference type="Proteomes" id="UP000252249"/>
    </source>
</evidence>
<dbReference type="OrthoDB" id="597270at2"/>
<feature type="domain" description="Glycosyltransferase 2-like" evidence="1">
    <location>
        <begin position="6"/>
        <end position="132"/>
    </location>
</feature>
<dbReference type="GO" id="GO:0016740">
    <property type="term" value="F:transferase activity"/>
    <property type="evidence" value="ECO:0007669"/>
    <property type="project" value="UniProtKB-KW"/>
</dbReference>
<dbReference type="PANTHER" id="PTHR43685:SF2">
    <property type="entry name" value="GLYCOSYLTRANSFERASE 2-LIKE DOMAIN-CONTAINING PROTEIN"/>
    <property type="match status" value="1"/>
</dbReference>
<dbReference type="SUPFAM" id="SSF53448">
    <property type="entry name" value="Nucleotide-diphospho-sugar transferases"/>
    <property type="match status" value="1"/>
</dbReference>
<accession>A0A368P243</accession>
<proteinExistence type="predicted"/>
<dbReference type="InterPro" id="IPR050834">
    <property type="entry name" value="Glycosyltransf_2"/>
</dbReference>
<dbReference type="RefSeq" id="WP_113966691.1">
    <property type="nucleotide sequence ID" value="NZ_JAWVXR010000009.1"/>
</dbReference>
<name>A0A368P243_9FLAO</name>
<dbReference type="Proteomes" id="UP000252249">
    <property type="component" value="Unassembled WGS sequence"/>
</dbReference>